<sequence>IGLTAIVGAKFVIVVRKSSSYEEDVKMPDES</sequence>
<protein>
    <submittedName>
        <fullName evidence="1">Uncharacterized protein</fullName>
    </submittedName>
</protein>
<feature type="non-terminal residue" evidence="1">
    <location>
        <position position="1"/>
    </location>
</feature>
<gene>
    <name evidence="1" type="ORF">Tci_884212</name>
</gene>
<proteinExistence type="predicted"/>
<dbReference type="AlphaFoldDB" id="A0A699TQW6"/>
<dbReference type="EMBL" id="BKCJ011264312">
    <property type="protein sequence ID" value="GFD12243.1"/>
    <property type="molecule type" value="Genomic_DNA"/>
</dbReference>
<accession>A0A699TQW6</accession>
<organism evidence="1">
    <name type="scientific">Tanacetum cinerariifolium</name>
    <name type="common">Dalmatian daisy</name>
    <name type="synonym">Chrysanthemum cinerariifolium</name>
    <dbReference type="NCBI Taxonomy" id="118510"/>
    <lineage>
        <taxon>Eukaryota</taxon>
        <taxon>Viridiplantae</taxon>
        <taxon>Streptophyta</taxon>
        <taxon>Embryophyta</taxon>
        <taxon>Tracheophyta</taxon>
        <taxon>Spermatophyta</taxon>
        <taxon>Magnoliopsida</taxon>
        <taxon>eudicotyledons</taxon>
        <taxon>Gunneridae</taxon>
        <taxon>Pentapetalae</taxon>
        <taxon>asterids</taxon>
        <taxon>campanulids</taxon>
        <taxon>Asterales</taxon>
        <taxon>Asteraceae</taxon>
        <taxon>Asteroideae</taxon>
        <taxon>Anthemideae</taxon>
        <taxon>Anthemidinae</taxon>
        <taxon>Tanacetum</taxon>
    </lineage>
</organism>
<name>A0A699TQW6_TANCI</name>
<reference evidence="1" key="1">
    <citation type="journal article" date="2019" name="Sci. Rep.">
        <title>Draft genome of Tanacetum cinerariifolium, the natural source of mosquito coil.</title>
        <authorList>
            <person name="Yamashiro T."/>
            <person name="Shiraishi A."/>
            <person name="Satake H."/>
            <person name="Nakayama K."/>
        </authorList>
    </citation>
    <scope>NUCLEOTIDE SEQUENCE</scope>
</reference>
<comment type="caution">
    <text evidence="1">The sequence shown here is derived from an EMBL/GenBank/DDBJ whole genome shotgun (WGS) entry which is preliminary data.</text>
</comment>
<evidence type="ECO:0000313" key="1">
    <source>
        <dbReference type="EMBL" id="GFD12243.1"/>
    </source>
</evidence>